<keyword evidence="4 6" id="KW-0560">Oxidoreductase</keyword>
<name>A0A7W7Q479_9PSEU</name>
<dbReference type="EMBL" id="JACHJQ010000003">
    <property type="protein sequence ID" value="MBB4906730.1"/>
    <property type="molecule type" value="Genomic_DNA"/>
</dbReference>
<dbReference type="InterPro" id="IPR036188">
    <property type="entry name" value="FAD/NAD-bd_sf"/>
</dbReference>
<feature type="domain" description="FAD dependent oxidoreductase" evidence="5">
    <location>
        <begin position="5"/>
        <end position="339"/>
    </location>
</feature>
<dbReference type="GO" id="GO:0008115">
    <property type="term" value="F:sarcosine oxidase activity"/>
    <property type="evidence" value="ECO:0007669"/>
    <property type="project" value="UniProtKB-EC"/>
</dbReference>
<evidence type="ECO:0000256" key="2">
    <source>
        <dbReference type="ARBA" id="ARBA00022630"/>
    </source>
</evidence>
<protein>
    <submittedName>
        <fullName evidence="6">Sarcosine oxidase</fullName>
        <ecNumber evidence="6">1.5.3.1</ecNumber>
    </submittedName>
</protein>
<keyword evidence="3" id="KW-0274">FAD</keyword>
<dbReference type="Gene3D" id="3.30.9.10">
    <property type="entry name" value="D-Amino Acid Oxidase, subunit A, domain 2"/>
    <property type="match status" value="1"/>
</dbReference>
<evidence type="ECO:0000313" key="6">
    <source>
        <dbReference type="EMBL" id="MBB4906730.1"/>
    </source>
</evidence>
<proteinExistence type="predicted"/>
<accession>A0A7W7Q479</accession>
<evidence type="ECO:0000256" key="3">
    <source>
        <dbReference type="ARBA" id="ARBA00022827"/>
    </source>
</evidence>
<reference evidence="6 7" key="1">
    <citation type="submission" date="2020-08" db="EMBL/GenBank/DDBJ databases">
        <title>Genomic Encyclopedia of Type Strains, Phase III (KMG-III): the genomes of soil and plant-associated and newly described type strains.</title>
        <authorList>
            <person name="Whitman W."/>
        </authorList>
    </citation>
    <scope>NUCLEOTIDE SEQUENCE [LARGE SCALE GENOMIC DNA]</scope>
    <source>
        <strain evidence="6 7">CECT 8960</strain>
    </source>
</reference>
<evidence type="ECO:0000256" key="1">
    <source>
        <dbReference type="ARBA" id="ARBA00001974"/>
    </source>
</evidence>
<keyword evidence="2" id="KW-0285">Flavoprotein</keyword>
<comment type="caution">
    <text evidence="6">The sequence shown here is derived from an EMBL/GenBank/DDBJ whole genome shotgun (WGS) entry which is preliminary data.</text>
</comment>
<dbReference type="GO" id="GO:0050660">
    <property type="term" value="F:flavin adenine dinucleotide binding"/>
    <property type="evidence" value="ECO:0007669"/>
    <property type="project" value="InterPro"/>
</dbReference>
<dbReference type="AlphaFoldDB" id="A0A7W7Q479"/>
<dbReference type="InterPro" id="IPR006076">
    <property type="entry name" value="FAD-dep_OxRdtase"/>
</dbReference>
<dbReference type="InterPro" id="IPR045170">
    <property type="entry name" value="MTOX"/>
</dbReference>
<evidence type="ECO:0000313" key="7">
    <source>
        <dbReference type="Proteomes" id="UP000520767"/>
    </source>
</evidence>
<dbReference type="SUPFAM" id="SSF51905">
    <property type="entry name" value="FAD/NAD(P)-binding domain"/>
    <property type="match status" value="1"/>
</dbReference>
<evidence type="ECO:0000259" key="5">
    <source>
        <dbReference type="Pfam" id="PF01266"/>
    </source>
</evidence>
<dbReference type="Proteomes" id="UP000520767">
    <property type="component" value="Unassembled WGS sequence"/>
</dbReference>
<sequence length="353" mass="37939">MQMRTAVVGAGVVGLSTAYALLRHGSEVVVYETGAPMAARSAGSSRIFRLAHGDPGLVAYAAAAAGLWADWTHRAGNRLLGQQTVVVTGPIAEEWADAMEDAGADHTFVDEDDLDTAELGLPVEALPGPALIDPAGGVIDAPATGRFLRAAIGNRIRREHIHRIEPHEDWVELHGSNGVHEVDHVVVAAGRGSVDLAAQVDLYLPSQLSHHVRFTFRLKDPDVTPPCWIDDTQSWRDGVTSYQHMAGPGLWTVGLHLPTELEFWERGRAEVIDHSRELALTYIHDTLVGVDDEIVEEVYCDTPTVLRDGVHVSTTGPVTVVWGAHLFKHAPAIGQTLASAAVHGGSPQVPRSE</sequence>
<dbReference type="Pfam" id="PF01266">
    <property type="entry name" value="DAO"/>
    <property type="match status" value="1"/>
</dbReference>
<dbReference type="PANTHER" id="PTHR10961">
    <property type="entry name" value="PEROXISOMAL SARCOSINE OXIDASE"/>
    <property type="match status" value="1"/>
</dbReference>
<dbReference type="PANTHER" id="PTHR10961:SF7">
    <property type="entry name" value="FAD DEPENDENT OXIDOREDUCTASE DOMAIN-CONTAINING PROTEIN"/>
    <property type="match status" value="1"/>
</dbReference>
<dbReference type="RefSeq" id="WP_184810902.1">
    <property type="nucleotide sequence ID" value="NZ_JACHJQ010000003.1"/>
</dbReference>
<gene>
    <name evidence="6" type="ORF">FHR82_002950</name>
</gene>
<dbReference type="EC" id="1.5.3.1" evidence="6"/>
<keyword evidence="7" id="KW-1185">Reference proteome</keyword>
<dbReference type="Gene3D" id="3.50.50.60">
    <property type="entry name" value="FAD/NAD(P)-binding domain"/>
    <property type="match status" value="1"/>
</dbReference>
<comment type="cofactor">
    <cofactor evidence="1">
        <name>FAD</name>
        <dbReference type="ChEBI" id="CHEBI:57692"/>
    </cofactor>
</comment>
<evidence type="ECO:0000256" key="4">
    <source>
        <dbReference type="ARBA" id="ARBA00023002"/>
    </source>
</evidence>
<organism evidence="6 7">
    <name type="scientific">Actinophytocola algeriensis</name>
    <dbReference type="NCBI Taxonomy" id="1768010"/>
    <lineage>
        <taxon>Bacteria</taxon>
        <taxon>Bacillati</taxon>
        <taxon>Actinomycetota</taxon>
        <taxon>Actinomycetes</taxon>
        <taxon>Pseudonocardiales</taxon>
        <taxon>Pseudonocardiaceae</taxon>
    </lineage>
</organism>